<evidence type="ECO:0000313" key="3">
    <source>
        <dbReference type="Proteomes" id="UP000177050"/>
    </source>
</evidence>
<dbReference type="Proteomes" id="UP000177050">
    <property type="component" value="Unassembled WGS sequence"/>
</dbReference>
<accession>A0A1F7KZZ1</accession>
<dbReference type="Pfam" id="PF18903">
    <property type="entry name" value="DUF5659"/>
    <property type="match status" value="1"/>
</dbReference>
<organism evidence="2 3">
    <name type="scientific">Candidatus Roizmanbacteria bacterium RIFOXYD1_FULL_38_12</name>
    <dbReference type="NCBI Taxonomy" id="1802093"/>
    <lineage>
        <taxon>Bacteria</taxon>
        <taxon>Candidatus Roizmaniibacteriota</taxon>
    </lineage>
</organism>
<proteinExistence type="predicted"/>
<dbReference type="EMBL" id="MGBR01000001">
    <property type="protein sequence ID" value="OGK73452.1"/>
    <property type="molecule type" value="Genomic_DNA"/>
</dbReference>
<dbReference type="InterPro" id="IPR043718">
    <property type="entry name" value="DUF5659"/>
</dbReference>
<evidence type="ECO:0000259" key="1">
    <source>
        <dbReference type="Pfam" id="PF18903"/>
    </source>
</evidence>
<name>A0A1F7KZZ1_9BACT</name>
<sequence length="79" mass="9233">MKKEYKSNDLYQAVALKTAGFPLIRLERNSGRFFDFIFEDSENKAEEILTQFWAKKLQVDAKEFVENINELKARVNSGI</sequence>
<comment type="caution">
    <text evidence="2">The sequence shown here is derived from an EMBL/GenBank/DDBJ whole genome shotgun (WGS) entry which is preliminary data.</text>
</comment>
<protein>
    <recommendedName>
        <fullName evidence="1">DUF5659 domain-containing protein</fullName>
    </recommendedName>
</protein>
<gene>
    <name evidence="2" type="ORF">A3K52_01500</name>
</gene>
<dbReference type="AlphaFoldDB" id="A0A1F7KZZ1"/>
<evidence type="ECO:0000313" key="2">
    <source>
        <dbReference type="EMBL" id="OGK73452.1"/>
    </source>
</evidence>
<feature type="domain" description="DUF5659" evidence="1">
    <location>
        <begin position="2"/>
        <end position="74"/>
    </location>
</feature>
<reference evidence="2 3" key="1">
    <citation type="journal article" date="2016" name="Nat. Commun.">
        <title>Thousands of microbial genomes shed light on interconnected biogeochemical processes in an aquifer system.</title>
        <authorList>
            <person name="Anantharaman K."/>
            <person name="Brown C.T."/>
            <person name="Hug L.A."/>
            <person name="Sharon I."/>
            <person name="Castelle C.J."/>
            <person name="Probst A.J."/>
            <person name="Thomas B.C."/>
            <person name="Singh A."/>
            <person name="Wilkins M.J."/>
            <person name="Karaoz U."/>
            <person name="Brodie E.L."/>
            <person name="Williams K.H."/>
            <person name="Hubbard S.S."/>
            <person name="Banfield J.F."/>
        </authorList>
    </citation>
    <scope>NUCLEOTIDE SEQUENCE [LARGE SCALE GENOMIC DNA]</scope>
</reference>